<gene>
    <name evidence="4" type="ORF">PN497_15580</name>
</gene>
<sequence>MKSRNIVLLVENYVIKIRNSGNLNITILSSTVYQVLPEKAMTKHPSLQEKQGYYRYDPSNLDQKGYARLFPYTGEDGVIRYILTKLSENLVEQGKLSQPWTLLLSQLDKKAEELQENWLNISTLLVDCKVFQSGWFNLDLPPNEQFNSSYIQERKKLIQTISAVKKAVENVDKNLPPLTKNAEQRNLFYQALAKKADVKPPVMSIIHERDGGLSDREFVRQRLAGANPTIIRRVQTNDQSLIQTLATQPYKLANNGAVDLIKAASENQLFIADYPIFKDLKITDLQTGKYVGSPVALFHNTEKGLEPVLIQLEKGRVVTPGITGEPADDWMRAKLYFQTADATHHELIAHLAYTHLAMESLSIATSRQIPTNHPVYQLLSPHFKFLIAINNRGNSILLAEGAAIDNLMAPTIKTSGNLMNKAYREKSFWYYSLLNDIEVRGIEPKLLPDFPYRDDALLLWEAIAKYTTRYLQRYYPDDKAVQQDIYLQNWAEELGAPLNTRPKSDFPQAPAWLPKEMVAASGIEPQEIPSYPRVPGFTKVGSLQQLIDIATIVIFTCGPQHAALNFSQYDYFGYVPNAPLANYIRPDTPASLEEILPSTARDLEQMQLTFALSGINWSKLGSSDFIQFADKIDRQILAHFQSDLLEIESKIKSRNQQRSLETGVEYPYLLPSRIPNSINI</sequence>
<dbReference type="PRINTS" id="PR00087">
    <property type="entry name" value="LIPOXYGENASE"/>
</dbReference>
<evidence type="ECO:0000256" key="1">
    <source>
        <dbReference type="ARBA" id="ARBA00022723"/>
    </source>
</evidence>
<dbReference type="InterPro" id="IPR000907">
    <property type="entry name" value="LipOase"/>
</dbReference>
<dbReference type="EMBL" id="JAQMTI010000190">
    <property type="protein sequence ID" value="MDB9442773.1"/>
    <property type="molecule type" value="Genomic_DNA"/>
</dbReference>
<keyword evidence="1" id="KW-0479">Metal-binding</keyword>
<evidence type="ECO:0000259" key="3">
    <source>
        <dbReference type="PROSITE" id="PS51393"/>
    </source>
</evidence>
<dbReference type="PANTHER" id="PTHR11771">
    <property type="entry name" value="LIPOXYGENASE"/>
    <property type="match status" value="1"/>
</dbReference>
<evidence type="ECO:0000256" key="2">
    <source>
        <dbReference type="ARBA" id="ARBA00023002"/>
    </source>
</evidence>
<reference evidence="4 5" key="1">
    <citation type="submission" date="2023-01" db="EMBL/GenBank/DDBJ databases">
        <title>Genomes from the Australian National Cyanobacteria Reference Collection.</title>
        <authorList>
            <person name="Willis A."/>
            <person name="Lee E.M.F."/>
        </authorList>
    </citation>
    <scope>NUCLEOTIDE SEQUENCE [LARGE SCALE GENOMIC DNA]</scope>
    <source>
        <strain evidence="4 5">CS-549</strain>
    </source>
</reference>
<evidence type="ECO:0000313" key="4">
    <source>
        <dbReference type="EMBL" id="MDB9442773.1"/>
    </source>
</evidence>
<dbReference type="Gene3D" id="3.10.450.60">
    <property type="match status" value="1"/>
</dbReference>
<organism evidence="4 5">
    <name type="scientific">Sphaerospermopsis kisseleviana CS-549</name>
    <dbReference type="NCBI Taxonomy" id="3021783"/>
    <lineage>
        <taxon>Bacteria</taxon>
        <taxon>Bacillati</taxon>
        <taxon>Cyanobacteriota</taxon>
        <taxon>Cyanophyceae</taxon>
        <taxon>Nostocales</taxon>
        <taxon>Aphanizomenonaceae</taxon>
        <taxon>Sphaerospermopsis</taxon>
        <taxon>Sphaerospermopsis kisseleviana</taxon>
    </lineage>
</organism>
<evidence type="ECO:0000313" key="5">
    <source>
        <dbReference type="Proteomes" id="UP001211711"/>
    </source>
</evidence>
<dbReference type="SUPFAM" id="SSF48484">
    <property type="entry name" value="Lipoxigenase"/>
    <property type="match status" value="1"/>
</dbReference>
<keyword evidence="5" id="KW-1185">Reference proteome</keyword>
<dbReference type="Gene3D" id="1.20.245.10">
    <property type="entry name" value="Lipoxygenase-1, Domain 5"/>
    <property type="match status" value="1"/>
</dbReference>
<dbReference type="PROSITE" id="PS51393">
    <property type="entry name" value="LIPOXYGENASE_3"/>
    <property type="match status" value="1"/>
</dbReference>
<protein>
    <submittedName>
        <fullName evidence="4">Lipoxygenase family protein</fullName>
    </submittedName>
</protein>
<comment type="caution">
    <text evidence="4">The sequence shown here is derived from an EMBL/GenBank/DDBJ whole genome shotgun (WGS) entry which is preliminary data.</text>
</comment>
<proteinExistence type="predicted"/>
<dbReference type="Pfam" id="PF00305">
    <property type="entry name" value="Lipoxygenase"/>
    <property type="match status" value="2"/>
</dbReference>
<name>A0ABT4ZTM6_9CYAN</name>
<feature type="domain" description="Lipoxygenase" evidence="3">
    <location>
        <begin position="101"/>
        <end position="680"/>
    </location>
</feature>
<dbReference type="InterPro" id="IPR013819">
    <property type="entry name" value="LipOase_C"/>
</dbReference>
<dbReference type="InterPro" id="IPR036226">
    <property type="entry name" value="LipOase_C_sf"/>
</dbReference>
<keyword evidence="2" id="KW-0560">Oxidoreductase</keyword>
<accession>A0ABT4ZTM6</accession>
<dbReference type="RefSeq" id="WP_272110620.1">
    <property type="nucleotide sequence ID" value="NZ_JAQMTI010000190.1"/>
</dbReference>
<dbReference type="Proteomes" id="UP001211711">
    <property type="component" value="Unassembled WGS sequence"/>
</dbReference>